<evidence type="ECO:0000256" key="1">
    <source>
        <dbReference type="ARBA" id="ARBA00004173"/>
    </source>
</evidence>
<dbReference type="Pfam" id="PF10396">
    <property type="entry name" value="TrmE_N"/>
    <property type="match status" value="1"/>
</dbReference>
<sequence>MFARAIRAPLKLARYYSSRGTIFGLSSGSGKCGVAVIRVSGDASSDVVQRKTNSVKLPAARQAVLRRILHSRTAETIDRGLVLWFPGPHSFTGEDCVEFHVHGGAAVVSAMYDSLGSIDGVRLAEPGEFTKRAFYAGKMDLTEVEGLADLIEAETEAQRKQALLQASGELSKLYNEMRSRLVRCIANVEAYIDFAEDQDVDDTVLQSVGEDVATLVQDISTHLNDHRRGERLRAGVRTAIIGAPNVGKSSFVNLLSNRKVSIVTNVAGTTRDIIESHHDIGGYPVILADTAGLRASTDDVVESEGISRAKDYFQLADFIILMVDSEDLQRYLQNGDTFESYLSHYITSLGISREALSTAKSMLIVNKCDLLPGIYLESIKSIPNITLLSCHNQIGLEAVLQEITTNLKHLCGNPSKESPNLSQQRHRFHLKQCVDCLEKYQRYVEGQRNPDLAIATQHLRNATRCIGKITGAIETEEILDVIFSTFCIGK</sequence>
<dbReference type="InterPro" id="IPR018948">
    <property type="entry name" value="GTP-bd_TrmE_N"/>
</dbReference>
<evidence type="ECO:0000256" key="3">
    <source>
        <dbReference type="ARBA" id="ARBA00022694"/>
    </source>
</evidence>
<dbReference type="SUPFAM" id="SSF116878">
    <property type="entry name" value="TrmE connector domain"/>
    <property type="match status" value="1"/>
</dbReference>
<proteinExistence type="inferred from homology"/>
<dbReference type="InterPro" id="IPR027266">
    <property type="entry name" value="TrmE/GcvT-like"/>
</dbReference>
<dbReference type="NCBIfam" id="TIGR00231">
    <property type="entry name" value="small_GTP"/>
    <property type="match status" value="1"/>
</dbReference>
<evidence type="ECO:0000259" key="9">
    <source>
        <dbReference type="Pfam" id="PF12631"/>
    </source>
</evidence>
<dbReference type="HAMAP" id="MF_00379">
    <property type="entry name" value="GTPase_MnmE"/>
    <property type="match status" value="1"/>
</dbReference>
<dbReference type="Gene3D" id="3.40.50.300">
    <property type="entry name" value="P-loop containing nucleotide triphosphate hydrolases"/>
    <property type="match status" value="1"/>
</dbReference>
<dbReference type="InterPro" id="IPR005225">
    <property type="entry name" value="Small_GTP-bd"/>
</dbReference>
<dbReference type="Gene3D" id="1.20.120.430">
    <property type="entry name" value="tRNA modification GTPase MnmE domain 2"/>
    <property type="match status" value="1"/>
</dbReference>
<dbReference type="InterPro" id="IPR027417">
    <property type="entry name" value="P-loop_NTPase"/>
</dbReference>
<name>A0A8D8F307_CULPI</name>
<dbReference type="InterPro" id="IPR006073">
    <property type="entry name" value="GTP-bd"/>
</dbReference>
<comment type="subcellular location">
    <subcellularLocation>
        <location evidence="1">Mitochondrion</location>
    </subcellularLocation>
</comment>
<evidence type="ECO:0000256" key="6">
    <source>
        <dbReference type="RuleBase" id="RU003313"/>
    </source>
</evidence>
<organism evidence="10">
    <name type="scientific">Culex pipiens</name>
    <name type="common">House mosquito</name>
    <dbReference type="NCBI Taxonomy" id="7175"/>
    <lineage>
        <taxon>Eukaryota</taxon>
        <taxon>Metazoa</taxon>
        <taxon>Ecdysozoa</taxon>
        <taxon>Arthropoda</taxon>
        <taxon>Hexapoda</taxon>
        <taxon>Insecta</taxon>
        <taxon>Pterygota</taxon>
        <taxon>Neoptera</taxon>
        <taxon>Endopterygota</taxon>
        <taxon>Diptera</taxon>
        <taxon>Nematocera</taxon>
        <taxon>Culicoidea</taxon>
        <taxon>Culicidae</taxon>
        <taxon>Culicinae</taxon>
        <taxon>Culicini</taxon>
        <taxon>Culex</taxon>
        <taxon>Culex</taxon>
    </lineage>
</organism>
<dbReference type="InterPro" id="IPR027368">
    <property type="entry name" value="MnmE_dom2"/>
</dbReference>
<dbReference type="Pfam" id="PF01926">
    <property type="entry name" value="MMR_HSR1"/>
    <property type="match status" value="1"/>
</dbReference>
<feature type="domain" description="GTP-binding protein TrmE N-terminal" evidence="8">
    <location>
        <begin position="21"/>
        <end position="138"/>
    </location>
</feature>
<accession>A0A8D8F307</accession>
<dbReference type="InterPro" id="IPR004520">
    <property type="entry name" value="GTPase_MnmE"/>
</dbReference>
<keyword evidence="4 6" id="KW-0547">Nucleotide-binding</keyword>
<dbReference type="CDD" id="cd04164">
    <property type="entry name" value="trmE"/>
    <property type="match status" value="1"/>
</dbReference>
<dbReference type="InterPro" id="IPR031168">
    <property type="entry name" value="G_TrmE"/>
</dbReference>
<evidence type="ECO:0000256" key="4">
    <source>
        <dbReference type="ARBA" id="ARBA00022741"/>
    </source>
</evidence>
<dbReference type="GO" id="GO:0003924">
    <property type="term" value="F:GTPase activity"/>
    <property type="evidence" value="ECO:0007669"/>
    <property type="project" value="InterPro"/>
</dbReference>
<dbReference type="SUPFAM" id="SSF52540">
    <property type="entry name" value="P-loop containing nucleoside triphosphate hydrolases"/>
    <property type="match status" value="1"/>
</dbReference>
<reference evidence="10" key="1">
    <citation type="submission" date="2021-05" db="EMBL/GenBank/DDBJ databases">
        <authorList>
            <person name="Alioto T."/>
            <person name="Alioto T."/>
            <person name="Gomez Garrido J."/>
        </authorList>
    </citation>
    <scope>NUCLEOTIDE SEQUENCE</scope>
</reference>
<dbReference type="Gene3D" id="3.30.1360.120">
    <property type="entry name" value="Probable tRNA modification gtpase trme, domain 1"/>
    <property type="match status" value="1"/>
</dbReference>
<dbReference type="InterPro" id="IPR025867">
    <property type="entry name" value="MnmE_helical"/>
</dbReference>
<keyword evidence="3 6" id="KW-0819">tRNA processing</keyword>
<dbReference type="GO" id="GO:0005739">
    <property type="term" value="C:mitochondrion"/>
    <property type="evidence" value="ECO:0007669"/>
    <property type="project" value="UniProtKB-SubCell"/>
</dbReference>
<dbReference type="Pfam" id="PF12631">
    <property type="entry name" value="MnmE_helical"/>
    <property type="match status" value="1"/>
</dbReference>
<dbReference type="NCBIfam" id="NF003661">
    <property type="entry name" value="PRK05291.1-3"/>
    <property type="match status" value="1"/>
</dbReference>
<keyword evidence="5 6" id="KW-0342">GTP-binding</keyword>
<dbReference type="EMBL" id="HBUE01028929">
    <property type="protein sequence ID" value="CAG6455593.1"/>
    <property type="molecule type" value="Transcribed_RNA"/>
</dbReference>
<feature type="domain" description="G" evidence="7">
    <location>
        <begin position="238"/>
        <end position="330"/>
    </location>
</feature>
<dbReference type="AlphaFoldDB" id="A0A8D8F307"/>
<evidence type="ECO:0000256" key="2">
    <source>
        <dbReference type="ARBA" id="ARBA00011043"/>
    </source>
</evidence>
<evidence type="ECO:0000259" key="7">
    <source>
        <dbReference type="Pfam" id="PF01926"/>
    </source>
</evidence>
<dbReference type="GO" id="GO:0002098">
    <property type="term" value="P:tRNA wobble uridine modification"/>
    <property type="evidence" value="ECO:0007669"/>
    <property type="project" value="TreeGrafter"/>
</dbReference>
<evidence type="ECO:0000259" key="8">
    <source>
        <dbReference type="Pfam" id="PF10396"/>
    </source>
</evidence>
<feature type="domain" description="MnmE helical" evidence="9">
    <location>
        <begin position="141"/>
        <end position="487"/>
    </location>
</feature>
<dbReference type="PANTHER" id="PTHR42714">
    <property type="entry name" value="TRNA MODIFICATION GTPASE GTPBP3"/>
    <property type="match status" value="1"/>
</dbReference>
<dbReference type="CDD" id="cd14858">
    <property type="entry name" value="TrmE_N"/>
    <property type="match status" value="1"/>
</dbReference>
<dbReference type="GO" id="GO:0005525">
    <property type="term" value="F:GTP binding"/>
    <property type="evidence" value="ECO:0007669"/>
    <property type="project" value="UniProtKB-KW"/>
</dbReference>
<evidence type="ECO:0000313" key="10">
    <source>
        <dbReference type="EMBL" id="CAG6455593.1"/>
    </source>
</evidence>
<evidence type="ECO:0000256" key="5">
    <source>
        <dbReference type="ARBA" id="ARBA00023134"/>
    </source>
</evidence>
<dbReference type="GO" id="GO:0030488">
    <property type="term" value="P:tRNA methylation"/>
    <property type="evidence" value="ECO:0007669"/>
    <property type="project" value="TreeGrafter"/>
</dbReference>
<comment type="similarity">
    <text evidence="2 6">Belongs to the TRAFAC class TrmE-Era-EngA-EngB-Septin-like GTPase superfamily. TrmE GTPase family.</text>
</comment>
<dbReference type="FunFam" id="3.30.1360.120:FF:000007">
    <property type="entry name" value="tRNA modification GTPase GTPBP3, mitochondrial"/>
    <property type="match status" value="1"/>
</dbReference>
<protein>
    <submittedName>
        <fullName evidence="10">tRNA modification GTPase GTPBP3, mitochondrial</fullName>
    </submittedName>
</protein>
<dbReference type="PANTHER" id="PTHR42714:SF2">
    <property type="entry name" value="TRNA MODIFICATION GTPASE GTPBP3, MITOCHONDRIAL"/>
    <property type="match status" value="1"/>
</dbReference>
<dbReference type="NCBIfam" id="TIGR00450">
    <property type="entry name" value="mnmE_trmE_thdF"/>
    <property type="match status" value="1"/>
</dbReference>